<evidence type="ECO:0000313" key="3">
    <source>
        <dbReference type="Proteomes" id="UP001151760"/>
    </source>
</evidence>
<evidence type="ECO:0000313" key="2">
    <source>
        <dbReference type="EMBL" id="GJS90186.1"/>
    </source>
</evidence>
<dbReference type="Proteomes" id="UP001151760">
    <property type="component" value="Unassembled WGS sequence"/>
</dbReference>
<keyword evidence="3" id="KW-1185">Reference proteome</keyword>
<proteinExistence type="predicted"/>
<comment type="caution">
    <text evidence="2">The sequence shown here is derived from an EMBL/GenBank/DDBJ whole genome shotgun (WGS) entry which is preliminary data.</text>
</comment>
<gene>
    <name evidence="2" type="ORF">Tco_0772822</name>
</gene>
<reference evidence="2" key="1">
    <citation type="journal article" date="2022" name="Int. J. Mol. Sci.">
        <title>Draft Genome of Tanacetum Coccineum: Genomic Comparison of Closely Related Tanacetum-Family Plants.</title>
        <authorList>
            <person name="Yamashiro T."/>
            <person name="Shiraishi A."/>
            <person name="Nakayama K."/>
            <person name="Satake H."/>
        </authorList>
    </citation>
    <scope>NUCLEOTIDE SEQUENCE</scope>
</reference>
<name>A0ABQ4ZKB4_9ASTR</name>
<organism evidence="2 3">
    <name type="scientific">Tanacetum coccineum</name>
    <dbReference type="NCBI Taxonomy" id="301880"/>
    <lineage>
        <taxon>Eukaryota</taxon>
        <taxon>Viridiplantae</taxon>
        <taxon>Streptophyta</taxon>
        <taxon>Embryophyta</taxon>
        <taxon>Tracheophyta</taxon>
        <taxon>Spermatophyta</taxon>
        <taxon>Magnoliopsida</taxon>
        <taxon>eudicotyledons</taxon>
        <taxon>Gunneridae</taxon>
        <taxon>Pentapetalae</taxon>
        <taxon>asterids</taxon>
        <taxon>campanulids</taxon>
        <taxon>Asterales</taxon>
        <taxon>Asteraceae</taxon>
        <taxon>Asteroideae</taxon>
        <taxon>Anthemideae</taxon>
        <taxon>Anthemidinae</taxon>
        <taxon>Tanacetum</taxon>
    </lineage>
</organism>
<accession>A0ABQ4ZKB4</accession>
<feature type="region of interest" description="Disordered" evidence="1">
    <location>
        <begin position="1"/>
        <end position="39"/>
    </location>
</feature>
<protein>
    <submittedName>
        <fullName evidence="2">Uncharacterized protein</fullName>
    </submittedName>
</protein>
<reference evidence="2" key="2">
    <citation type="submission" date="2022-01" db="EMBL/GenBank/DDBJ databases">
        <authorList>
            <person name="Yamashiro T."/>
            <person name="Shiraishi A."/>
            <person name="Satake H."/>
            <person name="Nakayama K."/>
        </authorList>
    </citation>
    <scope>NUCLEOTIDE SEQUENCE</scope>
</reference>
<dbReference type="EMBL" id="BQNB010011408">
    <property type="protein sequence ID" value="GJS90186.1"/>
    <property type="molecule type" value="Genomic_DNA"/>
</dbReference>
<evidence type="ECO:0000256" key="1">
    <source>
        <dbReference type="SAM" id="MobiDB-lite"/>
    </source>
</evidence>
<sequence>MENMTEESAGKPLSNTVSGTPETENHLETVAESADSAVRSARNKGKCERHLLIMDSYAFLLTDLVFARQRYSIKYVGTDVNRFEVFAVCSGNAS</sequence>
<feature type="compositionally biased region" description="Polar residues" evidence="1">
    <location>
        <begin position="13"/>
        <end position="22"/>
    </location>
</feature>